<dbReference type="EMBL" id="MW557381">
    <property type="protein sequence ID" value="QXE50925.1"/>
    <property type="molecule type" value="Genomic_DNA"/>
</dbReference>
<proteinExistence type="predicted"/>
<reference evidence="6" key="6">
    <citation type="journal article" date="2021" name="Aquac Rep">
        <title>Outbreak investigation attributes Infectious spleen and kidney necrosis virus as a necessary cause of a mortality epidemic in farmed grouper (Epinephelus spp.) in Bali, Indonesia.</title>
        <authorList>
            <person name="Fusianto C."/>
            <person name="Hick P.M."/>
            <person name="Murwantoko"/>
            <person name="Herlambang A."/>
            <person name="Whittington R.J."/>
            <person name="Becker J.A."/>
        </authorList>
    </citation>
    <scope>NUCLEOTIDE SEQUENCE</scope>
    <source>
        <strain evidence="7">Bali/ Hybrid-grouper/2016/SVC-18-072</strain>
        <strain evidence="6">Bali/Hybrid-grouper/2016/SVC-18-009</strain>
    </source>
</reference>
<reference evidence="7" key="7">
    <citation type="submission" date="2021-02" db="EMBL/GenBank/DDBJ databases">
        <authorList>
            <person name="Fusianto C.K."/>
            <person name="Hick P.M."/>
            <person name="Murwantoko M."/>
            <person name="Herlambang A."/>
            <person name="Whittington R.J."/>
            <person name="Becker J.A."/>
        </authorList>
    </citation>
    <scope>NUCLEOTIDE SEQUENCE</scope>
    <source>
        <strain evidence="7">Bali/ Hybrid-grouper/2016/SVC-18-072</strain>
        <strain evidence="6">Bali/Hybrid-grouper/2016/SVC-18-009</strain>
    </source>
</reference>
<evidence type="ECO:0000313" key="7">
    <source>
        <dbReference type="EMBL" id="QXE50925.1"/>
    </source>
</evidence>
<evidence type="ECO:0000313" key="9">
    <source>
        <dbReference type="Proteomes" id="UP000595028"/>
    </source>
</evidence>
<dbReference type="EMBL" id="KT781098">
    <property type="protein sequence ID" value="AMM04511.1"/>
    <property type="molecule type" value="Genomic_DNA"/>
</dbReference>
<dbReference type="Proteomes" id="UP000693973">
    <property type="component" value="Segment"/>
</dbReference>
<evidence type="ECO:0000313" key="1">
    <source>
        <dbReference type="EMBL" id="AMM04511.1"/>
    </source>
</evidence>
<reference evidence="2" key="5">
    <citation type="submission" date="2020-11" db="EMBL/GenBank/DDBJ databases">
        <title>Complete Genome Sequences of Infectious Spleen and Kidney Necrosis Virus Isolated from Farmed Albino Rainbow Sharks Epalzeorhynchos frenatus in the United States.</title>
        <authorList>
            <person name="Koda S.A."/>
            <person name="Subramaniam K."/>
            <person name="Pouder D.B."/>
            <person name="Yanong R.P."/>
            <person name="Frasca S. Jr"/>
            <person name="Popov V.L."/>
            <person name="Waltzek T.B."/>
        </authorList>
    </citation>
    <scope>NUCLEOTIDE SEQUENCE</scope>
    <source>
        <strain evidence="2">EFIV-2018</strain>
        <strain evidence="3">EFIV-2019</strain>
    </source>
</reference>
<dbReference type="EMBL" id="MT128667">
    <property type="protein sequence ID" value="QQZ00658.1"/>
    <property type="molecule type" value="Genomic_DNA"/>
</dbReference>
<accession>A0A140G0S8</accession>
<evidence type="ECO:0000313" key="4">
    <source>
        <dbReference type="EMBL" id="QQZ00563.1"/>
    </source>
</evidence>
<reference evidence="8" key="2">
    <citation type="submission" date="2015-09" db="EMBL/GenBank/DDBJ databases">
        <authorList>
            <person name="Wen C.-M."/>
            <person name="Hong J.-R."/>
        </authorList>
    </citation>
    <scope>NUCLEOTIDE SEQUENCE [LARGE SCALE GENOMIC DNA]</scope>
</reference>
<dbReference type="EMBL" id="MT128666">
    <property type="protein sequence ID" value="QQZ00563.1"/>
    <property type="molecule type" value="Genomic_DNA"/>
</dbReference>
<organism evidence="1 8">
    <name type="scientific">Infectious spleen and kidney necrosis virus</name>
    <name type="common">ISKNV</name>
    <dbReference type="NCBI Taxonomy" id="180170"/>
    <lineage>
        <taxon>Viruses</taxon>
        <taxon>Varidnaviria</taxon>
        <taxon>Bamfordvirae</taxon>
        <taxon>Nucleocytoviricota</taxon>
        <taxon>Megaviricetes</taxon>
        <taxon>Pimascovirales</taxon>
        <taxon>Pimascovirales incertae sedis</taxon>
        <taxon>Iridoviridae</taxon>
        <taxon>Alphairidovirinae</taxon>
        <taxon>Megalocytivirus</taxon>
        <taxon>Megalocytivirus pagrus1</taxon>
    </lineage>
</organism>
<reference evidence="1" key="1">
    <citation type="submission" date="2015-09" db="EMBL/GenBank/DDBJ databases">
        <authorList>
            <person name="Jackson K.R."/>
            <person name="Lunt B.L."/>
            <person name="Fisher J.N.B."/>
            <person name="Gardner A.V."/>
            <person name="Bailey M.E."/>
            <person name="Deus L.M."/>
            <person name="Earl A.S."/>
            <person name="Gibby P.D."/>
            <person name="Hartmann K.A."/>
            <person name="Liu J.E."/>
            <person name="Manci A.M."/>
            <person name="Nielsen D.A."/>
            <person name="Solomon M.B."/>
            <person name="Breakwell D.P."/>
            <person name="Burnett S.H."/>
            <person name="Grose J.H."/>
        </authorList>
    </citation>
    <scope>NUCLEOTIDE SEQUENCE [LARGE SCALE GENOMIC DNA]</scope>
    <source>
        <strain evidence="1">RSIV-Ku</strain>
    </source>
</reference>
<evidence type="ECO:0000313" key="11">
    <source>
        <dbReference type="Proteomes" id="UP000596428"/>
    </source>
</evidence>
<evidence type="ECO:0000313" key="10">
    <source>
        <dbReference type="Proteomes" id="UP000596309"/>
    </source>
</evidence>
<dbReference type="Proteomes" id="UP000693957">
    <property type="component" value="Segment"/>
</dbReference>
<organismHost>
    <name type="scientific">Siniperca chuatsi</name>
    <name type="common">Mandarin fish</name>
    <dbReference type="NCBI Taxonomy" id="119488"/>
</organismHost>
<evidence type="ECO:0000313" key="8">
    <source>
        <dbReference type="Proteomes" id="UP000152407"/>
    </source>
</evidence>
<evidence type="ECO:0000313" key="6">
    <source>
        <dbReference type="EMBL" id="QXE50803.1"/>
    </source>
</evidence>
<dbReference type="Proteomes" id="UP000596428">
    <property type="component" value="Segment"/>
</dbReference>
<protein>
    <submittedName>
        <fullName evidence="6">ORF110</fullName>
    </submittedName>
    <submittedName>
        <fullName evidence="1">ORF119L</fullName>
    </submittedName>
</protein>
<dbReference type="Proteomes" id="UP000152407">
    <property type="component" value="Segment"/>
</dbReference>
<reference evidence="9" key="4">
    <citation type="submission" date="2020-11" db="EMBL/GenBank/DDBJ databases">
        <title>Complete Genome Sequences of Infectious Spleen and Kidney Necrosis Virus Isolated from Farmed Albino Rainbow Sharks Epalzeorhynchos frenatus in the United States.</title>
        <authorList>
            <person name="Koda S.A."/>
            <person name="Subramaniam K."/>
            <person name="Pouder D.B."/>
            <person name="Yanong R.P."/>
            <person name="Frasca S.Jr."/>
            <person name="Popov V.L."/>
            <person name="Waltzek T.B."/>
        </authorList>
    </citation>
    <scope>NUCLEOTIDE SEQUENCE [LARGE SCALE GENOMIC DNA]</scope>
</reference>
<dbReference type="EMBL" id="MW464172">
    <property type="protein sequence ID" value="QXE50803.1"/>
    <property type="molecule type" value="Genomic_DNA"/>
</dbReference>
<dbReference type="Proteomes" id="UP000594914">
    <property type="component" value="Genome"/>
</dbReference>
<dbReference type="Proteomes" id="UP000596309">
    <property type="component" value="Segment"/>
</dbReference>
<organismHost>
    <name type="scientific">Synchiropus splendidus</name>
    <name type="common">Mandarinfish</name>
    <name type="synonym">Callionymus splendidus</name>
    <dbReference type="NCBI Taxonomy" id="270530"/>
</organismHost>
<reference evidence="10 11" key="3">
    <citation type="submission" date="2020-03" db="EMBL/GenBank/DDBJ databases">
        <authorList>
            <person name="Kayansamruaj P."/>
        </authorList>
    </citation>
    <scope>NUCLEOTIDE SEQUENCE [LARGE SCALE GENOMIC DNA]</scope>
    <source>
        <strain evidence="4">KU1</strain>
        <strain evidence="5">KU2</strain>
    </source>
</reference>
<evidence type="ECO:0000313" key="3">
    <source>
        <dbReference type="EMBL" id="QPO16477.1"/>
    </source>
</evidence>
<gene>
    <name evidence="2" type="primary">ORF109</name>
    <name evidence="6" type="synonym">110</name>
    <name evidence="4" type="ORF">IJGMMPBP_00110</name>
    <name evidence="5" type="ORF">NIDBEMMG_00083</name>
</gene>
<name>A0A140G0S8_ISKNV</name>
<sequence length="167" mass="18792">MSYIGFVRRLAADCAAGRGVGCGGGDVLRSVIDPPYNRLYTPTLAFFDSEEEITIPFNFRKITTHFDSTDIKTIAFTRQDIKLSLATVEDKVMVAAGVSELYKDRCLAEFRVSDINNKIILLHLKFPNTFDTGLYKCTLTLNNNQTYSAQLGVRIVDRDLKYMLTSE</sequence>
<dbReference type="EMBL" id="MW273353">
    <property type="protein sequence ID" value="QPO16357.1"/>
    <property type="molecule type" value="Genomic_DNA"/>
</dbReference>
<dbReference type="EMBL" id="MW273354">
    <property type="protein sequence ID" value="QPO16477.1"/>
    <property type="molecule type" value="Genomic_DNA"/>
</dbReference>
<evidence type="ECO:0000313" key="2">
    <source>
        <dbReference type="EMBL" id="QPO16357.1"/>
    </source>
</evidence>
<evidence type="ECO:0000313" key="5">
    <source>
        <dbReference type="EMBL" id="QQZ00658.1"/>
    </source>
</evidence>
<dbReference type="Proteomes" id="UP000595028">
    <property type="component" value="Segment"/>
</dbReference>